<name>A0A2T7EFZ9_9POAL</name>
<accession>A0A2T7EFZ9</accession>
<proteinExistence type="predicted"/>
<reference evidence="1 2" key="1">
    <citation type="submission" date="2018-04" db="EMBL/GenBank/DDBJ databases">
        <title>WGS assembly of Panicum hallii var. hallii HAL2.</title>
        <authorList>
            <person name="Lovell J."/>
            <person name="Jenkins J."/>
            <person name="Lowry D."/>
            <person name="Mamidi S."/>
            <person name="Sreedasyam A."/>
            <person name="Weng X."/>
            <person name="Barry K."/>
            <person name="Bonette J."/>
            <person name="Campitelli B."/>
            <person name="Daum C."/>
            <person name="Gordon S."/>
            <person name="Gould B."/>
            <person name="Lipzen A."/>
            <person name="MacQueen A."/>
            <person name="Palacio-Mejia J."/>
            <person name="Plott C."/>
            <person name="Shakirov E."/>
            <person name="Shu S."/>
            <person name="Yoshinaga Y."/>
            <person name="Zane M."/>
            <person name="Rokhsar D."/>
            <person name="Grimwood J."/>
            <person name="Schmutz J."/>
            <person name="Juenger T."/>
        </authorList>
    </citation>
    <scope>NUCLEOTIDE SEQUENCE [LARGE SCALE GENOMIC DNA]</scope>
    <source>
        <strain evidence="2">cv. HAL2</strain>
    </source>
</reference>
<dbReference type="EMBL" id="CM009751">
    <property type="protein sequence ID" value="PUZ66751.1"/>
    <property type="molecule type" value="Genomic_DNA"/>
</dbReference>
<organism evidence="1 2">
    <name type="scientific">Panicum hallii var. hallii</name>
    <dbReference type="NCBI Taxonomy" id="1504633"/>
    <lineage>
        <taxon>Eukaryota</taxon>
        <taxon>Viridiplantae</taxon>
        <taxon>Streptophyta</taxon>
        <taxon>Embryophyta</taxon>
        <taxon>Tracheophyta</taxon>
        <taxon>Spermatophyta</taxon>
        <taxon>Magnoliopsida</taxon>
        <taxon>Liliopsida</taxon>
        <taxon>Poales</taxon>
        <taxon>Poaceae</taxon>
        <taxon>PACMAD clade</taxon>
        <taxon>Panicoideae</taxon>
        <taxon>Panicodae</taxon>
        <taxon>Paniceae</taxon>
        <taxon>Panicinae</taxon>
        <taxon>Panicum</taxon>
        <taxon>Panicum sect. Panicum</taxon>
    </lineage>
</organism>
<gene>
    <name evidence="1" type="ORF">GQ55_3G358100</name>
</gene>
<dbReference type="AlphaFoldDB" id="A0A2T7EFZ9"/>
<evidence type="ECO:0000313" key="1">
    <source>
        <dbReference type="EMBL" id="PUZ66751.1"/>
    </source>
</evidence>
<dbReference type="Gramene" id="PUZ66751">
    <property type="protein sequence ID" value="PUZ66751"/>
    <property type="gene ID" value="GQ55_3G358100"/>
</dbReference>
<protein>
    <submittedName>
        <fullName evidence="1">Uncharacterized protein</fullName>
    </submittedName>
</protein>
<sequence length="112" mass="12728">MRRPLFSLDLESSRSRHEASSLSRLHSSSINCRSALQSFFSLWHLMSNFLSRSCFSAMARSASSLDLESSWSRCEFFFFYWSSSITSACRSELQSCSSLWHLTSVGCSNSRA</sequence>
<dbReference type="Proteomes" id="UP000244336">
    <property type="component" value="Chromosome 3"/>
</dbReference>
<keyword evidence="2" id="KW-1185">Reference proteome</keyword>
<evidence type="ECO:0000313" key="2">
    <source>
        <dbReference type="Proteomes" id="UP000244336"/>
    </source>
</evidence>